<dbReference type="Proteomes" id="UP000076490">
    <property type="component" value="Unassembled WGS sequence"/>
</dbReference>
<dbReference type="EMBL" id="LQNT01000001">
    <property type="protein sequence ID" value="KZE40135.1"/>
    <property type="molecule type" value="Genomic_DNA"/>
</dbReference>
<dbReference type="PROSITE" id="PS00491">
    <property type="entry name" value="PROLINE_PEPTIDASE"/>
    <property type="match status" value="1"/>
</dbReference>
<evidence type="ECO:0000256" key="3">
    <source>
        <dbReference type="ARBA" id="ARBA00022723"/>
    </source>
</evidence>
<dbReference type="SUPFAM" id="SSF53092">
    <property type="entry name" value="Creatinase/prolidase N-terminal domain"/>
    <property type="match status" value="1"/>
</dbReference>
<keyword evidence="3" id="KW-0479">Metal-binding</keyword>
<dbReference type="RefSeq" id="WP_063178415.1">
    <property type="nucleotide sequence ID" value="NZ_LQNT01000001.1"/>
</dbReference>
<feature type="domain" description="Peptidase M24" evidence="5">
    <location>
        <begin position="136"/>
        <end position="337"/>
    </location>
</feature>
<comment type="caution">
    <text evidence="7">The sequence shown here is derived from an EMBL/GenBank/DDBJ whole genome shotgun (WGS) entry which is preliminary data.</text>
</comment>
<dbReference type="AlphaFoldDB" id="A0A161R9X0"/>
<dbReference type="FunFam" id="3.90.230.10:FF:000014">
    <property type="entry name" value="Aminopeptidase P family protein"/>
    <property type="match status" value="1"/>
</dbReference>
<dbReference type="OrthoDB" id="9806388at2"/>
<dbReference type="Gene3D" id="3.40.350.10">
    <property type="entry name" value="Creatinase/prolidase N-terminal domain"/>
    <property type="match status" value="1"/>
</dbReference>
<dbReference type="InterPro" id="IPR000994">
    <property type="entry name" value="Pept_M24"/>
</dbReference>
<dbReference type="InterPro" id="IPR050659">
    <property type="entry name" value="Peptidase_M24B"/>
</dbReference>
<keyword evidence="4" id="KW-0378">Hydrolase</keyword>
<organism evidence="7 8">
    <name type="scientific">Bhargavaea cecembensis</name>
    <dbReference type="NCBI Taxonomy" id="394098"/>
    <lineage>
        <taxon>Bacteria</taxon>
        <taxon>Bacillati</taxon>
        <taxon>Bacillota</taxon>
        <taxon>Bacilli</taxon>
        <taxon>Bacillales</taxon>
        <taxon>Caryophanaceae</taxon>
        <taxon>Bhargavaea</taxon>
    </lineage>
</organism>
<gene>
    <name evidence="7" type="ORF">AV656_02350</name>
</gene>
<dbReference type="SUPFAM" id="SSF55920">
    <property type="entry name" value="Creatinase/aminopeptidase"/>
    <property type="match status" value="1"/>
</dbReference>
<dbReference type="CDD" id="cd01092">
    <property type="entry name" value="APP-like"/>
    <property type="match status" value="1"/>
</dbReference>
<dbReference type="PANTHER" id="PTHR46112">
    <property type="entry name" value="AMINOPEPTIDASE"/>
    <property type="match status" value="1"/>
</dbReference>
<evidence type="ECO:0000313" key="7">
    <source>
        <dbReference type="EMBL" id="KZE40135.1"/>
    </source>
</evidence>
<dbReference type="Pfam" id="PF01321">
    <property type="entry name" value="Creatinase_N"/>
    <property type="match status" value="1"/>
</dbReference>
<dbReference type="Pfam" id="PF00557">
    <property type="entry name" value="Peptidase_M24"/>
    <property type="match status" value="1"/>
</dbReference>
<feature type="domain" description="Creatinase N-terminal" evidence="6">
    <location>
        <begin position="4"/>
        <end position="127"/>
    </location>
</feature>
<dbReference type="GO" id="GO:0046872">
    <property type="term" value="F:metal ion binding"/>
    <property type="evidence" value="ECO:0007669"/>
    <property type="project" value="UniProtKB-KW"/>
</dbReference>
<dbReference type="PANTHER" id="PTHR46112:SF3">
    <property type="entry name" value="AMINOPEPTIDASE YPDF"/>
    <property type="match status" value="1"/>
</dbReference>
<accession>A0A161R9X0</accession>
<evidence type="ECO:0000259" key="5">
    <source>
        <dbReference type="Pfam" id="PF00557"/>
    </source>
</evidence>
<evidence type="ECO:0000256" key="2">
    <source>
        <dbReference type="ARBA" id="ARBA00008766"/>
    </source>
</evidence>
<dbReference type="GO" id="GO:0008235">
    <property type="term" value="F:metalloexopeptidase activity"/>
    <property type="evidence" value="ECO:0007669"/>
    <property type="project" value="UniProtKB-ARBA"/>
</dbReference>
<comment type="cofactor">
    <cofactor evidence="1">
        <name>Mn(2+)</name>
        <dbReference type="ChEBI" id="CHEBI:29035"/>
    </cofactor>
</comment>
<sequence>MDKLKAFRAYFDALGIDGFLVTNPYSRRYLTGFTGSAGTAVISRDDAVFITDFRYTEQASEQVSGYRIVKQSGLMKDAVAEQVKAMGIQNIGFEQDTLPYAEYDQFRKVAEAEWTPVSDVIEKLRMIKTDDELMTIRKAAKIADEAFDHILTFIKPGVTELEVSNELEFCMRRLGAAESSFDTIVASGKRSALPHGVATGKVIENGDMVTLDFGALYDGYVSDITRTIAVGEPSEELKKIYHIVLEAQQRACSALKPGMTGREADAVARDYISEHGYGEAFGHSTGHGIGLEVHEGPGLSFRSDTVLEPGMVVTVEPGIYVPGLGGVRIEDDVLITEDGCELLTSSPKQLIIL</sequence>
<dbReference type="InterPro" id="IPR029149">
    <property type="entry name" value="Creatin/AminoP/Spt16_N"/>
</dbReference>
<dbReference type="InterPro" id="IPR001714">
    <property type="entry name" value="Pept_M24_MAP"/>
</dbReference>
<dbReference type="PRINTS" id="PR00599">
    <property type="entry name" value="MAPEPTIDASE"/>
</dbReference>
<evidence type="ECO:0000313" key="8">
    <source>
        <dbReference type="Proteomes" id="UP000076490"/>
    </source>
</evidence>
<evidence type="ECO:0000259" key="6">
    <source>
        <dbReference type="Pfam" id="PF01321"/>
    </source>
</evidence>
<name>A0A161R9X0_9BACL</name>
<dbReference type="InterPro" id="IPR036005">
    <property type="entry name" value="Creatinase/aminopeptidase-like"/>
</dbReference>
<dbReference type="InterPro" id="IPR000587">
    <property type="entry name" value="Creatinase_N"/>
</dbReference>
<dbReference type="InterPro" id="IPR001131">
    <property type="entry name" value="Peptidase_M24B_aminopep-P_CS"/>
</dbReference>
<dbReference type="Gene3D" id="3.90.230.10">
    <property type="entry name" value="Creatinase/methionine aminopeptidase superfamily"/>
    <property type="match status" value="1"/>
</dbReference>
<protein>
    <submittedName>
        <fullName evidence="7">Xaa-Pro dipeptidase</fullName>
    </submittedName>
</protein>
<proteinExistence type="inferred from homology"/>
<reference evidence="7 8" key="1">
    <citation type="submission" date="2016-01" db="EMBL/GenBank/DDBJ databases">
        <title>Whole genome sequencing of Bhargavaea cecembensis T14.</title>
        <authorList>
            <person name="Hong K.W."/>
        </authorList>
    </citation>
    <scope>NUCLEOTIDE SEQUENCE [LARGE SCALE GENOMIC DNA]</scope>
    <source>
        <strain evidence="7 8">T14</strain>
    </source>
</reference>
<dbReference type="GO" id="GO:0004177">
    <property type="term" value="F:aminopeptidase activity"/>
    <property type="evidence" value="ECO:0007669"/>
    <property type="project" value="UniProtKB-ARBA"/>
</dbReference>
<evidence type="ECO:0000256" key="1">
    <source>
        <dbReference type="ARBA" id="ARBA00001936"/>
    </source>
</evidence>
<comment type="similarity">
    <text evidence="2">Belongs to the peptidase M24B family.</text>
</comment>
<evidence type="ECO:0000256" key="4">
    <source>
        <dbReference type="ARBA" id="ARBA00022801"/>
    </source>
</evidence>